<evidence type="ECO:0000313" key="1">
    <source>
        <dbReference type="EMBL" id="GBP39507.1"/>
    </source>
</evidence>
<gene>
    <name evidence="1" type="ORF">EVAR_32440_1</name>
</gene>
<protein>
    <submittedName>
        <fullName evidence="1">Uncharacterized protein</fullName>
    </submittedName>
</protein>
<accession>A0A4C1VMC4</accession>
<dbReference type="EMBL" id="BGZK01000367">
    <property type="protein sequence ID" value="GBP39507.1"/>
    <property type="molecule type" value="Genomic_DNA"/>
</dbReference>
<organism evidence="1 2">
    <name type="scientific">Eumeta variegata</name>
    <name type="common">Bagworm moth</name>
    <name type="synonym">Eumeta japonica</name>
    <dbReference type="NCBI Taxonomy" id="151549"/>
    <lineage>
        <taxon>Eukaryota</taxon>
        <taxon>Metazoa</taxon>
        <taxon>Ecdysozoa</taxon>
        <taxon>Arthropoda</taxon>
        <taxon>Hexapoda</taxon>
        <taxon>Insecta</taxon>
        <taxon>Pterygota</taxon>
        <taxon>Neoptera</taxon>
        <taxon>Endopterygota</taxon>
        <taxon>Lepidoptera</taxon>
        <taxon>Glossata</taxon>
        <taxon>Ditrysia</taxon>
        <taxon>Tineoidea</taxon>
        <taxon>Psychidae</taxon>
        <taxon>Oiketicinae</taxon>
        <taxon>Eumeta</taxon>
    </lineage>
</organism>
<sequence length="138" mass="16406">MRSVIYVGPPPHSGSFIGRRGKARNTRSTLIYHYTRREVLTNTRSFCPNNGSRPISHTQYWEKKRRFAANERRDVRDVTKIIRRFHIWSLSFIRSGAYEIVFYEKIYLTHDPRPSPRRAAVATREFVELDIFLESNPY</sequence>
<comment type="caution">
    <text evidence="1">The sequence shown here is derived from an EMBL/GenBank/DDBJ whole genome shotgun (WGS) entry which is preliminary data.</text>
</comment>
<name>A0A4C1VMC4_EUMVA</name>
<proteinExistence type="predicted"/>
<keyword evidence="2" id="KW-1185">Reference proteome</keyword>
<reference evidence="1 2" key="1">
    <citation type="journal article" date="2019" name="Commun. Biol.">
        <title>The bagworm genome reveals a unique fibroin gene that provides high tensile strength.</title>
        <authorList>
            <person name="Kono N."/>
            <person name="Nakamura H."/>
            <person name="Ohtoshi R."/>
            <person name="Tomita M."/>
            <person name="Numata K."/>
            <person name="Arakawa K."/>
        </authorList>
    </citation>
    <scope>NUCLEOTIDE SEQUENCE [LARGE SCALE GENOMIC DNA]</scope>
</reference>
<evidence type="ECO:0000313" key="2">
    <source>
        <dbReference type="Proteomes" id="UP000299102"/>
    </source>
</evidence>
<dbReference type="Proteomes" id="UP000299102">
    <property type="component" value="Unassembled WGS sequence"/>
</dbReference>
<dbReference type="AlphaFoldDB" id="A0A4C1VMC4"/>